<keyword evidence="3" id="KW-1185">Reference proteome</keyword>
<gene>
    <name evidence="2" type="ORF">D0Y53_09130</name>
</gene>
<reference evidence="2 3" key="1">
    <citation type="submission" date="2018-08" db="EMBL/GenBank/DDBJ databases">
        <title>Lysobacter weifangensis sp. nov., a new member of the family 'Xanthomonadaceae', isolated from soil in a farmland.</title>
        <authorList>
            <person name="Zhao H."/>
        </authorList>
    </citation>
    <scope>NUCLEOTIDE SEQUENCE [LARGE SCALE GENOMIC DNA]</scope>
    <source>
        <strain evidence="2 3">WF-2</strain>
    </source>
</reference>
<accession>A0A372DK15</accession>
<dbReference type="RefSeq" id="WP_117202925.1">
    <property type="nucleotide sequence ID" value="NZ_JBHTBK010000016.1"/>
</dbReference>
<dbReference type="SUPFAM" id="SSF53474">
    <property type="entry name" value="alpha/beta-Hydrolases"/>
    <property type="match status" value="1"/>
</dbReference>
<dbReference type="AlphaFoldDB" id="A0A372DK15"/>
<name>A0A372DK15_9GAMM</name>
<evidence type="ECO:0000313" key="2">
    <source>
        <dbReference type="EMBL" id="RFP59915.1"/>
    </source>
</evidence>
<dbReference type="OrthoDB" id="264572at2"/>
<feature type="domain" description="KANL3/Tex30 alpha/beta hydrolase-like" evidence="1">
    <location>
        <begin position="5"/>
        <end position="153"/>
    </location>
</feature>
<protein>
    <recommendedName>
        <fullName evidence="1">KANL3/Tex30 alpha/beta hydrolase-like domain-containing protein</fullName>
    </recommendedName>
</protein>
<evidence type="ECO:0000259" key="1">
    <source>
        <dbReference type="Pfam" id="PF20408"/>
    </source>
</evidence>
<evidence type="ECO:0000313" key="3">
    <source>
        <dbReference type="Proteomes" id="UP000262917"/>
    </source>
</evidence>
<dbReference type="Gene3D" id="3.40.50.1820">
    <property type="entry name" value="alpha/beta hydrolase"/>
    <property type="match status" value="1"/>
</dbReference>
<proteinExistence type="predicted"/>
<comment type="caution">
    <text evidence="2">The sequence shown here is derived from an EMBL/GenBank/DDBJ whole genome shotgun (WGS) entry which is preliminary data.</text>
</comment>
<dbReference type="Pfam" id="PF20408">
    <property type="entry name" value="Abhydrolase_11"/>
    <property type="match status" value="1"/>
</dbReference>
<dbReference type="Proteomes" id="UP000262917">
    <property type="component" value="Unassembled WGS sequence"/>
</dbReference>
<dbReference type="EMBL" id="QVPD01000009">
    <property type="protein sequence ID" value="RFP59915.1"/>
    <property type="molecule type" value="Genomic_DNA"/>
</dbReference>
<dbReference type="InterPro" id="IPR029058">
    <property type="entry name" value="AB_hydrolase_fold"/>
</dbReference>
<sequence>MRGHCILSHGFESGPDATKVTALAAVAQRCGWSHERPDYTDLDARREAGALGDVPARLQRLLELARAAAADGPVLLAGSSLGAWISARVSLQVPVAGLFLLAPPVRMAPAPALEAAQVPTSIVHGWDDELIPAAEVVAWAQPRRARLLLVDDTHRLAGHVAASAEAFAALLADL</sequence>
<dbReference type="InterPro" id="IPR046879">
    <property type="entry name" value="KANL3/Tex30_Abhydrolase"/>
</dbReference>
<organism evidence="2 3">
    <name type="scientific">Cognatiluteimonas weifangensis</name>
    <dbReference type="NCBI Taxonomy" id="2303539"/>
    <lineage>
        <taxon>Bacteria</taxon>
        <taxon>Pseudomonadati</taxon>
        <taxon>Pseudomonadota</taxon>
        <taxon>Gammaproteobacteria</taxon>
        <taxon>Lysobacterales</taxon>
        <taxon>Lysobacteraceae</taxon>
        <taxon>Cognatiluteimonas</taxon>
    </lineage>
</organism>